<name>A0A6C0DRP0_9ZZZZ</name>
<accession>A0A6C0DRP0</accession>
<proteinExistence type="predicted"/>
<protein>
    <submittedName>
        <fullName evidence="1">Uncharacterized protein</fullName>
    </submittedName>
</protein>
<reference evidence="1" key="1">
    <citation type="journal article" date="2020" name="Nature">
        <title>Giant virus diversity and host interactions through global metagenomics.</title>
        <authorList>
            <person name="Schulz F."/>
            <person name="Roux S."/>
            <person name="Paez-Espino D."/>
            <person name="Jungbluth S."/>
            <person name="Walsh D.A."/>
            <person name="Denef V.J."/>
            <person name="McMahon K.D."/>
            <person name="Konstantinidis K.T."/>
            <person name="Eloe-Fadrosh E.A."/>
            <person name="Kyrpides N.C."/>
            <person name="Woyke T."/>
        </authorList>
    </citation>
    <scope>NUCLEOTIDE SEQUENCE</scope>
    <source>
        <strain evidence="1">GVMAG-M-3300023174-5</strain>
    </source>
</reference>
<dbReference type="AlphaFoldDB" id="A0A6C0DRP0"/>
<sequence length="118" mass="14070">MNLCLLTKHLPEDIVKYILEFDKNIVIRNGFIHIIHKIDKNLYKNSYKLLLKKSYIINSRTTYYNNETNTWAQAKLWNFTIPHLTCYISYSSNKDELKYTFCSWGKGGTFKKHIVFIP</sequence>
<evidence type="ECO:0000313" key="1">
    <source>
        <dbReference type="EMBL" id="QHT19606.1"/>
    </source>
</evidence>
<dbReference type="EMBL" id="MN739668">
    <property type="protein sequence ID" value="QHT19606.1"/>
    <property type="molecule type" value="Genomic_DNA"/>
</dbReference>
<organism evidence="1">
    <name type="scientific">viral metagenome</name>
    <dbReference type="NCBI Taxonomy" id="1070528"/>
    <lineage>
        <taxon>unclassified sequences</taxon>
        <taxon>metagenomes</taxon>
        <taxon>organismal metagenomes</taxon>
    </lineage>
</organism>